<dbReference type="InterPro" id="IPR027463">
    <property type="entry name" value="AcrB_DN_DC_subdom"/>
</dbReference>
<dbReference type="PANTHER" id="PTHR32063">
    <property type="match status" value="1"/>
</dbReference>
<feature type="transmembrane region" description="Helical" evidence="1">
    <location>
        <begin position="25"/>
        <end position="45"/>
    </location>
</feature>
<reference evidence="3" key="1">
    <citation type="journal article" date="2019" name="Int. J. Syst. Evol. Microbiol.">
        <title>The Global Catalogue of Microorganisms (GCM) 10K type strain sequencing project: providing services to taxonomists for standard genome sequencing and annotation.</title>
        <authorList>
            <consortium name="The Broad Institute Genomics Platform"/>
            <consortium name="The Broad Institute Genome Sequencing Center for Infectious Disease"/>
            <person name="Wu L."/>
            <person name="Ma J."/>
        </authorList>
    </citation>
    <scope>NUCLEOTIDE SEQUENCE [LARGE SCALE GENOMIC DNA]</scope>
    <source>
        <strain evidence="3">KCTC 12861</strain>
    </source>
</reference>
<feature type="transmembrane region" description="Helical" evidence="1">
    <location>
        <begin position="919"/>
        <end position="946"/>
    </location>
</feature>
<evidence type="ECO:0000313" key="3">
    <source>
        <dbReference type="Proteomes" id="UP000637980"/>
    </source>
</evidence>
<keyword evidence="3" id="KW-1185">Reference proteome</keyword>
<feature type="transmembrane region" description="Helical" evidence="1">
    <location>
        <begin position="867"/>
        <end position="886"/>
    </location>
</feature>
<dbReference type="Gene3D" id="3.30.70.1430">
    <property type="entry name" value="Multidrug efflux transporter AcrB pore domain"/>
    <property type="match status" value="2"/>
</dbReference>
<proteinExistence type="predicted"/>
<dbReference type="PANTHER" id="PTHR32063:SF14">
    <property type="entry name" value="BLL4319 PROTEIN"/>
    <property type="match status" value="1"/>
</dbReference>
<dbReference type="SUPFAM" id="SSF82866">
    <property type="entry name" value="Multidrug efflux transporter AcrB transmembrane domain"/>
    <property type="match status" value="2"/>
</dbReference>
<dbReference type="Proteomes" id="UP000637980">
    <property type="component" value="Unassembled WGS sequence"/>
</dbReference>
<name>A0ABQ3E049_9HYPH</name>
<evidence type="ECO:0000256" key="1">
    <source>
        <dbReference type="SAM" id="Phobius"/>
    </source>
</evidence>
<dbReference type="EMBL" id="BMXE01000001">
    <property type="protein sequence ID" value="GHB18070.1"/>
    <property type="molecule type" value="Genomic_DNA"/>
</dbReference>
<dbReference type="RefSeq" id="WP_189434611.1">
    <property type="nucleotide sequence ID" value="NZ_BMXE01000001.1"/>
</dbReference>
<protein>
    <submittedName>
        <fullName evidence="2">Multidrug transporter AcrB</fullName>
    </submittedName>
</protein>
<evidence type="ECO:0000313" key="2">
    <source>
        <dbReference type="EMBL" id="GHB18070.1"/>
    </source>
</evidence>
<feature type="transmembrane region" description="Helical" evidence="1">
    <location>
        <begin position="368"/>
        <end position="388"/>
    </location>
</feature>
<feature type="transmembrane region" description="Helical" evidence="1">
    <location>
        <begin position="342"/>
        <end position="361"/>
    </location>
</feature>
<feature type="transmembrane region" description="Helical" evidence="1">
    <location>
        <begin position="439"/>
        <end position="459"/>
    </location>
</feature>
<feature type="transmembrane region" description="Helical" evidence="1">
    <location>
        <begin position="893"/>
        <end position="913"/>
    </location>
</feature>
<comment type="caution">
    <text evidence="2">The sequence shown here is derived from an EMBL/GenBank/DDBJ whole genome shotgun (WGS) entry which is preliminary data.</text>
</comment>
<organism evidence="2 3">
    <name type="scientific">Pseudovibrio japonicus</name>
    <dbReference type="NCBI Taxonomy" id="366534"/>
    <lineage>
        <taxon>Bacteria</taxon>
        <taxon>Pseudomonadati</taxon>
        <taxon>Pseudomonadota</taxon>
        <taxon>Alphaproteobacteria</taxon>
        <taxon>Hyphomicrobiales</taxon>
        <taxon>Stappiaceae</taxon>
        <taxon>Pseudovibrio</taxon>
    </lineage>
</organism>
<feature type="transmembrane region" description="Helical" evidence="1">
    <location>
        <begin position="539"/>
        <end position="559"/>
    </location>
</feature>
<dbReference type="PRINTS" id="PR00702">
    <property type="entry name" value="ACRIFLAVINRP"/>
</dbReference>
<feature type="transmembrane region" description="Helical" evidence="1">
    <location>
        <begin position="967"/>
        <end position="990"/>
    </location>
</feature>
<keyword evidence="1" id="KW-0472">Membrane</keyword>
<keyword evidence="1" id="KW-0812">Transmembrane</keyword>
<dbReference type="SUPFAM" id="SSF82714">
    <property type="entry name" value="Multidrug efflux transporter AcrB TolC docking domain, DN and DC subdomains"/>
    <property type="match status" value="2"/>
</dbReference>
<feature type="transmembrane region" description="Helical" evidence="1">
    <location>
        <begin position="394"/>
        <end position="418"/>
    </location>
</feature>
<accession>A0ABQ3E049</accession>
<dbReference type="Pfam" id="PF00873">
    <property type="entry name" value="ACR_tran"/>
    <property type="match status" value="1"/>
</dbReference>
<dbReference type="Gene3D" id="3.30.70.1320">
    <property type="entry name" value="Multidrug efflux transporter AcrB pore domain like"/>
    <property type="match status" value="1"/>
</dbReference>
<dbReference type="Gene3D" id="3.30.2090.10">
    <property type="entry name" value="Multidrug efflux transporter AcrB TolC docking domain, DN and DC subdomains"/>
    <property type="match status" value="2"/>
</dbReference>
<gene>
    <name evidence="2" type="ORF">GCM10007094_02230</name>
</gene>
<feature type="transmembrane region" description="Helical" evidence="1">
    <location>
        <begin position="471"/>
        <end position="494"/>
    </location>
</feature>
<feature type="transmembrane region" description="Helical" evidence="1">
    <location>
        <begin position="996"/>
        <end position="1022"/>
    </location>
</feature>
<keyword evidence="1" id="KW-1133">Transmembrane helix</keyword>
<dbReference type="InterPro" id="IPR001036">
    <property type="entry name" value="Acrflvin-R"/>
</dbReference>
<dbReference type="Gene3D" id="3.30.70.1440">
    <property type="entry name" value="Multidrug efflux transporter AcrB pore domain"/>
    <property type="match status" value="1"/>
</dbReference>
<sequence>MKDDKNSERESHLSGLYALCVRRPVLAITLNLLIIVAGIAAMLGVEVREMPNVDRPVVTVTTTYSGAPPEVTDAELTSVLEKAISRTSGIESISSSSKYGNSRITVEFDDSVDVSEAANDIRDAVGGAVEFLPEDVDTPMVVKADADADPVMRLVVTSDELRIEELSKYVDDEIVDRITSVPGIASVELYGSQTPVFRIAIDVPAMSSRGLIPDDLRSVLQELALDTSGGSLETGAQELFVRANSDVETAEQIGMVKLNDTTRIRDVAFVSYGPERASSSAFYNGKSAVGMGVILAANSNTIDVSNKVRAEIERMQEQLPADIAINISSDDAIFIGGAIEEVVFSLFLSTSIVIGVMLLFLGSIRVTLIPAVTVPVALVGALVGIWLAGFSANVLTLLALLLATGMVVDDAIVVLENISKRVQKGQGPRAAAILGTREVFFAVITTTATLAAVFIPISFLPGSVGKLFSEFGFVLAICVMLSSFVALTLAPMMASRLLRVKNYEDTHKPSRAWLAITKMGSAIERAYSQALDWTLRRPMLLLGVATLFVVYGASQYAFLPQELTPTEDRGTIVMIGSTPQGASLEYTAGKVSELESMARPYVDSGEAHSVLSLVGMGGQVNRGFLVMSLKDWSERDRSQQEIVRELQRSASRIPGLEVRVRQPNTLGIRGAGQGLRFAVTGTDYDQLAESADRIVEEMQARHGDQVGSASVSYETTQPQLLVSVDRERANDLGLSSDRIASNLRMLLDGSSVADLFVEDTGIPMVMEAGGLPMRSTRDLENIFLKTSDGTMLPMSSIVSIEEEGVAPNLTREEQQRAVPVTISLNDGYDLGQAISDMREVAAEVLPEGNNVTLLSEAAVLESTTSNVYMTFLFAILVVFLVLSAQFESFMSALVILCTVPFGIAAAIISIGLTGGSINIYSQIGIILLVGLMAKNGILIVEFANALREEGRTVFEAVHDACLVRFRPVVMTVVSTVLGGVPLVMAFGAGAEARIEMGWVIVGGLGFATLSTLFVTPAAYLLLMRYTKPRKAAEDKLHSELDHALGTSQSQTPAE</sequence>
<dbReference type="SUPFAM" id="SSF82693">
    <property type="entry name" value="Multidrug efflux transporter AcrB pore domain, PN1, PN2, PC1 and PC2 subdomains"/>
    <property type="match status" value="3"/>
</dbReference>
<dbReference type="Gene3D" id="1.20.1640.10">
    <property type="entry name" value="Multidrug efflux transporter AcrB transmembrane domain"/>
    <property type="match status" value="2"/>
</dbReference>